<gene>
    <name evidence="3" type="ORF">ILUMI_08833</name>
</gene>
<dbReference type="Proteomes" id="UP000801492">
    <property type="component" value="Unassembled WGS sequence"/>
</dbReference>
<feature type="compositionally biased region" description="Polar residues" evidence="1">
    <location>
        <begin position="696"/>
        <end position="708"/>
    </location>
</feature>
<dbReference type="OrthoDB" id="5577209at2759"/>
<feature type="region of interest" description="Disordered" evidence="1">
    <location>
        <begin position="696"/>
        <end position="800"/>
    </location>
</feature>
<dbReference type="SUPFAM" id="SSF46934">
    <property type="entry name" value="UBA-like"/>
    <property type="match status" value="1"/>
</dbReference>
<evidence type="ECO:0000313" key="4">
    <source>
        <dbReference type="Proteomes" id="UP000801492"/>
    </source>
</evidence>
<dbReference type="GO" id="GO:0043130">
    <property type="term" value="F:ubiquitin binding"/>
    <property type="evidence" value="ECO:0007669"/>
    <property type="project" value="InterPro"/>
</dbReference>
<accession>A0A8K0D0X7</accession>
<dbReference type="InterPro" id="IPR041800">
    <property type="entry name" value="ASCC2_CUE"/>
</dbReference>
<feature type="domain" description="CUE" evidence="2">
    <location>
        <begin position="559"/>
        <end position="602"/>
    </location>
</feature>
<dbReference type="AlphaFoldDB" id="A0A8K0D0X7"/>
<dbReference type="EMBL" id="VTPC01004280">
    <property type="protein sequence ID" value="KAF2897338.1"/>
    <property type="molecule type" value="Genomic_DNA"/>
</dbReference>
<comment type="caution">
    <text evidence="3">The sequence shown here is derived from an EMBL/GenBank/DDBJ whole genome shotgun (WGS) entry which is preliminary data.</text>
</comment>
<name>A0A8K0D0X7_IGNLU</name>
<organism evidence="3 4">
    <name type="scientific">Ignelater luminosus</name>
    <name type="common">Cucubano</name>
    <name type="synonym">Pyrophorus luminosus</name>
    <dbReference type="NCBI Taxonomy" id="2038154"/>
    <lineage>
        <taxon>Eukaryota</taxon>
        <taxon>Metazoa</taxon>
        <taxon>Ecdysozoa</taxon>
        <taxon>Arthropoda</taxon>
        <taxon>Hexapoda</taxon>
        <taxon>Insecta</taxon>
        <taxon>Pterygota</taxon>
        <taxon>Neoptera</taxon>
        <taxon>Endopterygota</taxon>
        <taxon>Coleoptera</taxon>
        <taxon>Polyphaga</taxon>
        <taxon>Elateriformia</taxon>
        <taxon>Elateroidea</taxon>
        <taxon>Elateridae</taxon>
        <taxon>Agrypninae</taxon>
        <taxon>Pyrophorini</taxon>
        <taxon>Ignelater</taxon>
    </lineage>
</organism>
<keyword evidence="4" id="KW-1185">Reference proteome</keyword>
<dbReference type="PROSITE" id="PS51140">
    <property type="entry name" value="CUE"/>
    <property type="match status" value="1"/>
</dbReference>
<dbReference type="InterPro" id="IPR052586">
    <property type="entry name" value="ASCC2"/>
</dbReference>
<dbReference type="PANTHER" id="PTHR21494">
    <property type="entry name" value="ACTIVATING SIGNAL COINTEGRATOR 1 COMPLEX SUBUNIT 2 ASC-1 COMPLEX SUBUNIT P100"/>
    <property type="match status" value="1"/>
</dbReference>
<feature type="compositionally biased region" description="Polar residues" evidence="1">
    <location>
        <begin position="746"/>
        <end position="757"/>
    </location>
</feature>
<dbReference type="Gene3D" id="1.10.8.10">
    <property type="entry name" value="DNA helicase RuvA subunit, C-terminal domain"/>
    <property type="match status" value="1"/>
</dbReference>
<dbReference type="CDD" id="cd14364">
    <property type="entry name" value="CUE_ASCC2"/>
    <property type="match status" value="1"/>
</dbReference>
<dbReference type="InterPro" id="IPR009060">
    <property type="entry name" value="UBA-like_sf"/>
</dbReference>
<dbReference type="GO" id="GO:0006355">
    <property type="term" value="P:regulation of DNA-templated transcription"/>
    <property type="evidence" value="ECO:0007669"/>
    <property type="project" value="TreeGrafter"/>
</dbReference>
<reference evidence="3" key="1">
    <citation type="submission" date="2019-08" db="EMBL/GenBank/DDBJ databases">
        <title>The genome of the North American firefly Photinus pyralis.</title>
        <authorList>
            <consortium name="Photinus pyralis genome working group"/>
            <person name="Fallon T.R."/>
            <person name="Sander Lower S.E."/>
            <person name="Weng J.-K."/>
        </authorList>
    </citation>
    <scope>NUCLEOTIDE SEQUENCE</scope>
    <source>
        <strain evidence="3">TRF0915ILg1</strain>
        <tissue evidence="3">Whole body</tissue>
    </source>
</reference>
<evidence type="ECO:0000259" key="2">
    <source>
        <dbReference type="PROSITE" id="PS51140"/>
    </source>
</evidence>
<evidence type="ECO:0000256" key="1">
    <source>
        <dbReference type="SAM" id="MobiDB-lite"/>
    </source>
</evidence>
<feature type="compositionally biased region" description="Basic and acidic residues" evidence="1">
    <location>
        <begin position="758"/>
        <end position="772"/>
    </location>
</feature>
<sequence>MDVICSREDFFKNPHKLPLNELNFKHTTLIRTSKNEVSPEEIAGMLEKNTLIKWQDRYQIKEEKKPALDKCWLSPEKRFVKFHPFYPQFSNKENEEFLRRNLEFLESIDFLTKCTYHQFWCYVMCEPRVSVIIKSFLEHSVSPYAAIYLNEEFLQLYNKIYSTVCCIYERLLHFNVSPTEHMLENFVLPFLKRSKLLNVRTIFILCYIYNYSKPQFVKNIIDFYFSDKYKEMHVKELEEVFVDIVQEFERLDKLTLATNLHTALYKTSTSDPLWLEYTSSYILDHIASLQEFLSVYKPAFEIALDLQLPQHLPHIYQKVYTQFYDLLETNFEVGYNWSKCKILINQWLTTGRAEFVSLFHKIISHLYDKILEFKNVCAEQERYLEMFFELMSGAFDDELFIKDYNRVYPINLQFQLFIDNVNDFDKTQSDYLLEILQNIVEEPVDHDNQQENKPKLEAQSSDYAMYQNGESSKAGPSAIVDEELYDSIYDTLSEYLHIQQSSLLSNETKVLPELVQTALHQYVQLMNKWENNMNLSDFDATSSLANFESVNINKPSKEEIDNRVQAVLEMLPDLEVDYIKRCLERMNYRPEQVIARILDNELPLDLQMSHLTTSDTSKPGPSKANQPKLIPIISKKSNNKDALHLLDDKREKQDIKNLVLKASYVYDLDDDYDDRNEIHNTYENKIYRHVIQSDSPECNAVSDPSSSSGDEEVEQTSIHNEKPRNAFCEDPAVVRARREAQRGRTFKNSRNATNKSNTPKDQETAVKRDRDKKNTHKSSRANHNRKGAAQWKRNKGMIPS</sequence>
<feature type="compositionally biased region" description="Basic residues" evidence="1">
    <location>
        <begin position="773"/>
        <end position="786"/>
    </location>
</feature>
<proteinExistence type="predicted"/>
<dbReference type="InterPro" id="IPR003892">
    <property type="entry name" value="CUE"/>
</dbReference>
<protein>
    <recommendedName>
        <fullName evidence="2">CUE domain-containing protein</fullName>
    </recommendedName>
</protein>
<dbReference type="SMART" id="SM00546">
    <property type="entry name" value="CUE"/>
    <property type="match status" value="1"/>
</dbReference>
<dbReference type="Pfam" id="PF02845">
    <property type="entry name" value="CUE"/>
    <property type="match status" value="1"/>
</dbReference>
<dbReference type="PANTHER" id="PTHR21494:SF0">
    <property type="entry name" value="ACTIVATING SIGNAL COINTEGRATOR 1 COMPLEX SUBUNIT 2"/>
    <property type="match status" value="1"/>
</dbReference>
<evidence type="ECO:0000313" key="3">
    <source>
        <dbReference type="EMBL" id="KAF2897338.1"/>
    </source>
</evidence>